<dbReference type="SUPFAM" id="SSF52218">
    <property type="entry name" value="Flavoproteins"/>
    <property type="match status" value="1"/>
</dbReference>
<dbReference type="EMBL" id="BIFH01000014">
    <property type="protein sequence ID" value="GCD93345.1"/>
    <property type="molecule type" value="Genomic_DNA"/>
</dbReference>
<dbReference type="GO" id="GO:0005829">
    <property type="term" value="C:cytosol"/>
    <property type="evidence" value="ECO:0007669"/>
    <property type="project" value="TreeGrafter"/>
</dbReference>
<dbReference type="Pfam" id="PF03358">
    <property type="entry name" value="FMN_red"/>
    <property type="match status" value="1"/>
</dbReference>
<dbReference type="InterPro" id="IPR029039">
    <property type="entry name" value="Flavoprotein-like_sf"/>
</dbReference>
<evidence type="ECO:0000313" key="2">
    <source>
        <dbReference type="EMBL" id="GCD93345.1"/>
    </source>
</evidence>
<gene>
    <name evidence="2" type="ORF">EHYA_00989</name>
</gene>
<dbReference type="GO" id="GO:0010181">
    <property type="term" value="F:FMN binding"/>
    <property type="evidence" value="ECO:0007669"/>
    <property type="project" value="TreeGrafter"/>
</dbReference>
<evidence type="ECO:0000259" key="1">
    <source>
        <dbReference type="Pfam" id="PF03358"/>
    </source>
</evidence>
<proteinExistence type="predicted"/>
<dbReference type="Gene3D" id="3.40.50.360">
    <property type="match status" value="1"/>
</dbReference>
<dbReference type="InterPro" id="IPR050712">
    <property type="entry name" value="NAD(P)H-dep_reductase"/>
</dbReference>
<accession>A0A401YFG3</accession>
<protein>
    <submittedName>
        <fullName evidence="2">FMN reductase</fullName>
    </submittedName>
</protein>
<dbReference type="AlphaFoldDB" id="A0A401YFG3"/>
<dbReference type="Proteomes" id="UP000286931">
    <property type="component" value="Unassembled WGS sequence"/>
</dbReference>
<reference evidence="2 3" key="1">
    <citation type="submission" date="2018-12" db="EMBL/GenBank/DDBJ databases">
        <title>Draft genome sequence of Embleya hyalina NBRC 13850T.</title>
        <authorList>
            <person name="Komaki H."/>
            <person name="Hosoyama A."/>
            <person name="Kimura A."/>
            <person name="Ichikawa N."/>
            <person name="Tamura T."/>
        </authorList>
    </citation>
    <scope>NUCLEOTIDE SEQUENCE [LARGE SCALE GENOMIC DNA]</scope>
    <source>
        <strain evidence="2 3">NBRC 13850</strain>
    </source>
</reference>
<comment type="caution">
    <text evidence="2">The sequence shown here is derived from an EMBL/GenBank/DDBJ whole genome shotgun (WGS) entry which is preliminary data.</text>
</comment>
<sequence>MTANRRVLVISGSLRAESTNSAVVRTASVVAPEGVDAVVFAGLAELPHFNPDDDHEPLPPAVLALRAAIEGADAVLFSTPEYAGALPGSFKNLLDWTVGGVETSDKPVGWINASTNPGGAANAHESLRTVLGYTGADVVDAACVRLGVARTGIDPDGLIADPEVREGIAAVLTELAEAARLTRA</sequence>
<dbReference type="OrthoDB" id="9812295at2"/>
<name>A0A401YFG3_9ACTN</name>
<keyword evidence="3" id="KW-1185">Reference proteome</keyword>
<dbReference type="GO" id="GO:0016491">
    <property type="term" value="F:oxidoreductase activity"/>
    <property type="evidence" value="ECO:0007669"/>
    <property type="project" value="InterPro"/>
</dbReference>
<dbReference type="PANTHER" id="PTHR30543">
    <property type="entry name" value="CHROMATE REDUCTASE"/>
    <property type="match status" value="1"/>
</dbReference>
<dbReference type="PANTHER" id="PTHR30543:SF21">
    <property type="entry name" value="NAD(P)H-DEPENDENT FMN REDUCTASE LOT6"/>
    <property type="match status" value="1"/>
</dbReference>
<evidence type="ECO:0000313" key="3">
    <source>
        <dbReference type="Proteomes" id="UP000286931"/>
    </source>
</evidence>
<feature type="domain" description="NADPH-dependent FMN reductase-like" evidence="1">
    <location>
        <begin position="6"/>
        <end position="144"/>
    </location>
</feature>
<dbReference type="InterPro" id="IPR005025">
    <property type="entry name" value="FMN_Rdtase-like_dom"/>
</dbReference>
<organism evidence="2 3">
    <name type="scientific">Embleya hyalina</name>
    <dbReference type="NCBI Taxonomy" id="516124"/>
    <lineage>
        <taxon>Bacteria</taxon>
        <taxon>Bacillati</taxon>
        <taxon>Actinomycetota</taxon>
        <taxon>Actinomycetes</taxon>
        <taxon>Kitasatosporales</taxon>
        <taxon>Streptomycetaceae</taxon>
        <taxon>Embleya</taxon>
    </lineage>
</organism>
<dbReference type="RefSeq" id="WP_126635655.1">
    <property type="nucleotide sequence ID" value="NZ_BIFH01000014.1"/>
</dbReference>